<dbReference type="PANTHER" id="PTHR34809">
    <property type="entry name" value="MALTOSE EXCESS PROTEIN 1, CHLOROPLASTIC-RELATED"/>
    <property type="match status" value="1"/>
</dbReference>
<sequence>MMTVKRWSRGPATTQIDKLVVHMACVKMPVVMLINRLIFAFIDLSVYGLLGWYYVSRTLRLLWEDFITVDGFVMLPQVMWLTFVPFIHNSLLHGIISGSLDVADVAMVSKQPTY</sequence>
<protein>
    <submittedName>
        <fullName evidence="1">Maltose excess protein 1 chloroplastic</fullName>
    </submittedName>
</protein>
<dbReference type="PANTHER" id="PTHR34809:SF1">
    <property type="entry name" value="MALTOSE EXCESS PROTEIN 1, CHLOROPLASTIC-RELATED"/>
    <property type="match status" value="1"/>
</dbReference>
<accession>A0A3L6DPC4</accession>
<name>A0A1D6G2S9_MAIZE</name>
<reference evidence="1" key="1">
    <citation type="submission" date="2015-12" db="EMBL/GenBank/DDBJ databases">
        <title>Update maize B73 reference genome by single molecule sequencing technologies.</title>
        <authorList>
            <consortium name="Maize Genome Sequencing Project"/>
            <person name="Ware D."/>
        </authorList>
    </citation>
    <scope>NUCLEOTIDE SEQUENCE</scope>
    <source>
        <tissue evidence="1">Seedling</tissue>
    </source>
</reference>
<organism evidence="1">
    <name type="scientific">Zea mays</name>
    <name type="common">Maize</name>
    <dbReference type="NCBI Taxonomy" id="4577"/>
    <lineage>
        <taxon>Eukaryota</taxon>
        <taxon>Viridiplantae</taxon>
        <taxon>Streptophyta</taxon>
        <taxon>Embryophyta</taxon>
        <taxon>Tracheophyta</taxon>
        <taxon>Spermatophyta</taxon>
        <taxon>Magnoliopsida</taxon>
        <taxon>Liliopsida</taxon>
        <taxon>Poales</taxon>
        <taxon>Poaceae</taxon>
        <taxon>PACMAD clade</taxon>
        <taxon>Panicoideae</taxon>
        <taxon>Andropogonodae</taxon>
        <taxon>Andropogoneae</taxon>
        <taxon>Tripsacinae</taxon>
        <taxon>Zea</taxon>
    </lineage>
</organism>
<dbReference type="InterPro" id="IPR034628">
    <property type="entry name" value="MEX1/MEX1-like"/>
</dbReference>
<proteinExistence type="predicted"/>
<dbReference type="InParanoid" id="A0A1D6G2S9"/>
<accession>A0A1D6G2S9</accession>
<gene>
    <name evidence="1" type="ORF">ZEAMMB73_Zm00001d011651</name>
</gene>
<dbReference type="EMBL" id="CM000784">
    <property type="protein sequence ID" value="AQK97671.1"/>
    <property type="molecule type" value="Genomic_DNA"/>
</dbReference>
<evidence type="ECO:0000313" key="1">
    <source>
        <dbReference type="EMBL" id="AQK97671.1"/>
    </source>
</evidence>
<dbReference type="AlphaFoldDB" id="A0A1D6G2S9"/>